<dbReference type="AlphaFoldDB" id="A0A1I1ZR24"/>
<feature type="transmembrane region" description="Helical" evidence="1">
    <location>
        <begin position="219"/>
        <end position="242"/>
    </location>
</feature>
<evidence type="ECO:0000313" key="2">
    <source>
        <dbReference type="EMBL" id="SFE34062.1"/>
    </source>
</evidence>
<keyword evidence="1" id="KW-1133">Transmembrane helix</keyword>
<keyword evidence="3" id="KW-1185">Reference proteome</keyword>
<keyword evidence="1" id="KW-0812">Transmembrane</keyword>
<feature type="transmembrane region" description="Helical" evidence="1">
    <location>
        <begin position="115"/>
        <end position="131"/>
    </location>
</feature>
<name>A0A1I1ZR24_9ACTN</name>
<feature type="transmembrane region" description="Helical" evidence="1">
    <location>
        <begin position="143"/>
        <end position="161"/>
    </location>
</feature>
<protein>
    <recommendedName>
        <fullName evidence="4">DUF1453 domain-containing protein</fullName>
    </recommendedName>
</protein>
<evidence type="ECO:0008006" key="4">
    <source>
        <dbReference type="Google" id="ProtNLM"/>
    </source>
</evidence>
<accession>A0A1I1ZR24</accession>
<sequence length="266" mass="28025">MVERLGFITCRTVRGPASRGPSSAFQRRAAASSAATTSGGGISERITVDFAGGDGPMRPSWGGVDFNPGCTPGLKDSGPHRRMLGDMTTTDWLIDIALLLIVLRQLREERLTPRTVLLPLGMIAWAASNYLTDIPTAGNDVQLAAVFAATGVAFGLAGGLLTRVRQADGHVLIKASRGAAALWIVSMGFRLGFAVWSTHPSGAAHLTGFSAAHHITSGQAWVVALLLMAVGEVVVRLGTIVVRGRLLQARGDRTARQPAHRLGAYV</sequence>
<proteinExistence type="predicted"/>
<gene>
    <name evidence="2" type="ORF">SAMN05216251_102545</name>
</gene>
<dbReference type="STRING" id="380248.SAMN05216251_102545"/>
<keyword evidence="1" id="KW-0472">Membrane</keyword>
<evidence type="ECO:0000256" key="1">
    <source>
        <dbReference type="SAM" id="Phobius"/>
    </source>
</evidence>
<dbReference type="Proteomes" id="UP000199323">
    <property type="component" value="Unassembled WGS sequence"/>
</dbReference>
<evidence type="ECO:0000313" key="3">
    <source>
        <dbReference type="Proteomes" id="UP000199323"/>
    </source>
</evidence>
<dbReference type="EMBL" id="FONG01000002">
    <property type="protein sequence ID" value="SFE34062.1"/>
    <property type="molecule type" value="Genomic_DNA"/>
</dbReference>
<reference evidence="3" key="1">
    <citation type="submission" date="2016-10" db="EMBL/GenBank/DDBJ databases">
        <authorList>
            <person name="Varghese N."/>
            <person name="Submissions S."/>
        </authorList>
    </citation>
    <scope>NUCLEOTIDE SEQUENCE [LARGE SCALE GENOMIC DNA]</scope>
    <source>
        <strain evidence="3">CGMCC 4.3510</strain>
    </source>
</reference>
<organism evidence="2 3">
    <name type="scientific">Actinacidiphila alni</name>
    <dbReference type="NCBI Taxonomy" id="380248"/>
    <lineage>
        <taxon>Bacteria</taxon>
        <taxon>Bacillati</taxon>
        <taxon>Actinomycetota</taxon>
        <taxon>Actinomycetes</taxon>
        <taxon>Kitasatosporales</taxon>
        <taxon>Streptomycetaceae</taxon>
        <taxon>Actinacidiphila</taxon>
    </lineage>
</organism>
<feature type="transmembrane region" description="Helical" evidence="1">
    <location>
        <begin position="181"/>
        <end position="199"/>
    </location>
</feature>